<keyword evidence="1" id="KW-0812">Transmembrane</keyword>
<protein>
    <submittedName>
        <fullName evidence="2">Cytochrome bd-I oxidase subunit CydX</fullName>
    </submittedName>
</protein>
<dbReference type="NCBIfam" id="TIGR02106">
    <property type="entry name" value="cyd_oper_ybgT"/>
    <property type="match status" value="1"/>
</dbReference>
<accession>A0ABY2QHJ1</accession>
<dbReference type="Pfam" id="PF08173">
    <property type="entry name" value="YbgT_YccB"/>
    <property type="match status" value="1"/>
</dbReference>
<dbReference type="InterPro" id="IPR012994">
    <property type="entry name" value="YbgT_YccB"/>
</dbReference>
<comment type="caution">
    <text evidence="2">The sequence shown here is derived from an EMBL/GenBank/DDBJ whole genome shotgun (WGS) entry which is preliminary data.</text>
</comment>
<keyword evidence="1" id="KW-0472">Membrane</keyword>
<name>A0ABY2QHJ1_9SPHN</name>
<sequence length="40" mass="4699">MWYFTWVLGLGLAVLFGILNGIWHEFHLPIEDDDEAPARR</sequence>
<evidence type="ECO:0000313" key="2">
    <source>
        <dbReference type="EMBL" id="THG38694.1"/>
    </source>
</evidence>
<organism evidence="2 3">
    <name type="scientific">Sphingomonas olei</name>
    <dbReference type="NCBI Taxonomy" id="1886787"/>
    <lineage>
        <taxon>Bacteria</taxon>
        <taxon>Pseudomonadati</taxon>
        <taxon>Pseudomonadota</taxon>
        <taxon>Alphaproteobacteria</taxon>
        <taxon>Sphingomonadales</taxon>
        <taxon>Sphingomonadaceae</taxon>
        <taxon>Sphingomonas</taxon>
    </lineage>
</organism>
<dbReference type="Proteomes" id="UP000308038">
    <property type="component" value="Unassembled WGS sequence"/>
</dbReference>
<keyword evidence="3" id="KW-1185">Reference proteome</keyword>
<feature type="transmembrane region" description="Helical" evidence="1">
    <location>
        <begin position="6"/>
        <end position="23"/>
    </location>
</feature>
<evidence type="ECO:0000256" key="1">
    <source>
        <dbReference type="SAM" id="Phobius"/>
    </source>
</evidence>
<dbReference type="InterPro" id="IPR011724">
    <property type="entry name" value="Cyd_oper_YbgT"/>
</dbReference>
<keyword evidence="1" id="KW-1133">Transmembrane helix</keyword>
<dbReference type="RefSeq" id="WP_082102901.1">
    <property type="nucleotide sequence ID" value="NZ_SSTI01000010.1"/>
</dbReference>
<reference evidence="2 3" key="1">
    <citation type="submission" date="2019-04" db="EMBL/GenBank/DDBJ databases">
        <title>Microbes associate with the intestines of laboratory mice.</title>
        <authorList>
            <person name="Navarre W."/>
            <person name="Wong E."/>
            <person name="Huang K.C."/>
            <person name="Tropini C."/>
            <person name="Ng K."/>
            <person name="Yu B."/>
        </authorList>
    </citation>
    <scope>NUCLEOTIDE SEQUENCE [LARGE SCALE GENOMIC DNA]</scope>
    <source>
        <strain evidence="2 3">NM83_B4-11</strain>
    </source>
</reference>
<proteinExistence type="predicted"/>
<gene>
    <name evidence="2" type="primary">cydX</name>
    <name evidence="2" type="ORF">E5988_14015</name>
</gene>
<dbReference type="EMBL" id="SSTI01000010">
    <property type="protein sequence ID" value="THG38694.1"/>
    <property type="molecule type" value="Genomic_DNA"/>
</dbReference>
<evidence type="ECO:0000313" key="3">
    <source>
        <dbReference type="Proteomes" id="UP000308038"/>
    </source>
</evidence>